<name>A0AAN0SBP3_9VIBR</name>
<dbReference type="EMBL" id="CP009617">
    <property type="protein sequence ID" value="AIW18808.1"/>
    <property type="molecule type" value="Genomic_DNA"/>
</dbReference>
<proteinExistence type="predicted"/>
<evidence type="ECO:0000256" key="1">
    <source>
        <dbReference type="SAM" id="Coils"/>
    </source>
</evidence>
<dbReference type="KEGG" id="vcy:IX92_07005"/>
<protein>
    <submittedName>
        <fullName evidence="2">Uncharacterized protein</fullName>
    </submittedName>
</protein>
<evidence type="ECO:0000313" key="3">
    <source>
        <dbReference type="Proteomes" id="UP000030081"/>
    </source>
</evidence>
<gene>
    <name evidence="2" type="ORF">IX92_07005</name>
</gene>
<evidence type="ECO:0000313" key="2">
    <source>
        <dbReference type="EMBL" id="AIW18808.1"/>
    </source>
</evidence>
<dbReference type="RefSeq" id="WP_043007976.1">
    <property type="nucleotide sequence ID" value="NZ_CP009617.1"/>
</dbReference>
<dbReference type="Proteomes" id="UP000030081">
    <property type="component" value="Chromosome 1"/>
</dbReference>
<accession>A0AAN0SBP3</accession>
<keyword evidence="3" id="KW-1185">Reference proteome</keyword>
<dbReference type="AlphaFoldDB" id="A0AAN0SBP3"/>
<keyword evidence="1" id="KW-0175">Coiled coil</keyword>
<sequence length="62" mass="7011">MTLGYEKCTSPGCDAAMEVSQCSEQRSNANTQNYHQLKKLDLEAKRAELQRAQQEQPDATQH</sequence>
<feature type="coiled-coil region" evidence="1">
    <location>
        <begin position="35"/>
        <end position="62"/>
    </location>
</feature>
<reference evidence="2 3" key="1">
    <citation type="submission" date="2014-10" db="EMBL/GenBank/DDBJ databases">
        <title>The Complete Genome Sequence for the Shellfish Pathogen Vibrio coralliilyticus RE98 Isolated from a Shellfish Hatchery.</title>
        <authorList>
            <person name="Richards G.P."/>
            <person name="Bono J.L."/>
            <person name="Watson M.A."/>
            <person name="Needleman D.S."/>
        </authorList>
    </citation>
    <scope>NUCLEOTIDE SEQUENCE [LARGE SCALE GENOMIC DNA]</scope>
    <source>
        <strain evidence="2 3">RE98</strain>
    </source>
</reference>
<organism evidence="2 3">
    <name type="scientific">Vibrio coralliilyticus</name>
    <dbReference type="NCBI Taxonomy" id="190893"/>
    <lineage>
        <taxon>Bacteria</taxon>
        <taxon>Pseudomonadati</taxon>
        <taxon>Pseudomonadota</taxon>
        <taxon>Gammaproteobacteria</taxon>
        <taxon>Vibrionales</taxon>
        <taxon>Vibrionaceae</taxon>
        <taxon>Vibrio</taxon>
    </lineage>
</organism>